<keyword evidence="1" id="KW-0472">Membrane</keyword>
<dbReference type="EMBL" id="JAHKKG010000003">
    <property type="protein sequence ID" value="MBU2664088.1"/>
    <property type="molecule type" value="Genomic_DNA"/>
</dbReference>
<reference evidence="2 3" key="1">
    <citation type="submission" date="2021-06" db="EMBL/GenBank/DDBJ databases">
        <title>Actinoplanes lichenicola sp. nov., and Actinoplanes ovalisporus sp. nov., isolated from lichen in Thailand.</title>
        <authorList>
            <person name="Saeng-In P."/>
            <person name="Kanchanasin P."/>
            <person name="Yuki M."/>
            <person name="Kudo T."/>
            <person name="Ohkuma M."/>
            <person name="Phongsopitanun W."/>
            <person name="Tanasupawat S."/>
        </authorList>
    </citation>
    <scope>NUCLEOTIDE SEQUENCE [LARGE SCALE GENOMIC DNA]</scope>
    <source>
        <strain evidence="2 3">NBRC 110975</strain>
    </source>
</reference>
<keyword evidence="1" id="KW-0812">Transmembrane</keyword>
<dbReference type="Proteomes" id="UP001519654">
    <property type="component" value="Unassembled WGS sequence"/>
</dbReference>
<keyword evidence="3" id="KW-1185">Reference proteome</keyword>
<comment type="caution">
    <text evidence="2">The sequence shown here is derived from an EMBL/GenBank/DDBJ whole genome shotgun (WGS) entry which is preliminary data.</text>
</comment>
<feature type="transmembrane region" description="Helical" evidence="1">
    <location>
        <begin position="143"/>
        <end position="166"/>
    </location>
</feature>
<evidence type="ECO:0000256" key="1">
    <source>
        <dbReference type="SAM" id="Phobius"/>
    </source>
</evidence>
<evidence type="ECO:0000313" key="2">
    <source>
        <dbReference type="EMBL" id="MBU2664088.1"/>
    </source>
</evidence>
<protein>
    <submittedName>
        <fullName evidence="2">Uncharacterized protein</fullName>
    </submittedName>
</protein>
<dbReference type="RefSeq" id="WP_215786325.1">
    <property type="nucleotide sequence ID" value="NZ_JAHKKG010000003.1"/>
</dbReference>
<proteinExistence type="predicted"/>
<gene>
    <name evidence="2" type="ORF">KOI35_11355</name>
</gene>
<organism evidence="2 3">
    <name type="scientific">Paractinoplanes bogorensis</name>
    <dbReference type="NCBI Taxonomy" id="1610840"/>
    <lineage>
        <taxon>Bacteria</taxon>
        <taxon>Bacillati</taxon>
        <taxon>Actinomycetota</taxon>
        <taxon>Actinomycetes</taxon>
        <taxon>Micromonosporales</taxon>
        <taxon>Micromonosporaceae</taxon>
        <taxon>Paractinoplanes</taxon>
    </lineage>
</organism>
<name>A0ABS5YL18_9ACTN</name>
<evidence type="ECO:0000313" key="3">
    <source>
        <dbReference type="Proteomes" id="UP001519654"/>
    </source>
</evidence>
<feature type="transmembrane region" description="Helical" evidence="1">
    <location>
        <begin position="187"/>
        <end position="206"/>
    </location>
</feature>
<accession>A0ABS5YL18</accession>
<sequence>MTSTVAAPPARRGVVVKVLLALLGAAVLALPAALVAQSVASAVQPDLDPITTAAAVYPGAALQADADPFANDRPAWLNFMTAREPGQPYVAPSDKTTPDAEAARAQGWQIGPGLTDSYRFSATKGDARLDVYDDFTIVLKQDAWWVTALALLAGLLGAALGGWLALSAGRLVRAKTPRSRTVIRETAVVGLALLVPVLAQTILKLFHADTPNLPYSAQLLLELARWPAVLGVLVLAAAVAAVRWAPTSRPAIS</sequence>
<keyword evidence="1" id="KW-1133">Transmembrane helix</keyword>
<feature type="transmembrane region" description="Helical" evidence="1">
    <location>
        <begin position="226"/>
        <end position="245"/>
    </location>
</feature>